<dbReference type="InterPro" id="IPR007803">
    <property type="entry name" value="Asp/Arg/Pro-Hydrxlase"/>
</dbReference>
<dbReference type="Proteomes" id="UP001161389">
    <property type="component" value="Unassembled WGS sequence"/>
</dbReference>
<feature type="domain" description="Aspartyl/asparaginy/proline hydroxylase" evidence="1">
    <location>
        <begin position="75"/>
        <end position="176"/>
    </location>
</feature>
<dbReference type="AlphaFoldDB" id="A0AA37S8J3"/>
<accession>A0AA37S8J3</accession>
<dbReference type="Gene3D" id="2.60.120.330">
    <property type="entry name" value="B-lactam Antibiotic, Isopenicillin N Synthase, Chain"/>
    <property type="match status" value="1"/>
</dbReference>
<comment type="caution">
    <text evidence="2">The sequence shown here is derived from an EMBL/GenBank/DDBJ whole genome shotgun (WGS) entry which is preliminary data.</text>
</comment>
<keyword evidence="3" id="KW-1185">Reference proteome</keyword>
<reference evidence="2" key="2">
    <citation type="submission" date="2023-01" db="EMBL/GenBank/DDBJ databases">
        <title>Draft genome sequence of Litoribrevibacter albus strain NBRC 110071.</title>
        <authorList>
            <person name="Sun Q."/>
            <person name="Mori K."/>
        </authorList>
    </citation>
    <scope>NUCLEOTIDE SEQUENCE</scope>
    <source>
        <strain evidence="2">NBRC 110071</strain>
    </source>
</reference>
<dbReference type="InterPro" id="IPR027443">
    <property type="entry name" value="IPNS-like_sf"/>
</dbReference>
<dbReference type="SUPFAM" id="SSF51197">
    <property type="entry name" value="Clavaminate synthase-like"/>
    <property type="match status" value="1"/>
</dbReference>
<dbReference type="RefSeq" id="WP_284378875.1">
    <property type="nucleotide sequence ID" value="NZ_BSNM01000003.1"/>
</dbReference>
<sequence>MLFTRLETQVPLDDLKKDVQTLTDANWIPHVNQRDYCGSWDVLPLRSLAEHKDAHPILQGFAIQCGEDWVDLPILERLPSLKGLLNRLQCPIKSARLMRLHGGSEIKPHRDHGLSLAFGEARLHIPIESNERLEFWINDQQVPMQEGEMWYLNVDQTHHVINRGSQSRINLVIDCVANDWLLQKIQGHLQEA</sequence>
<reference evidence="2" key="1">
    <citation type="journal article" date="2014" name="Int. J. Syst. Evol. Microbiol.">
        <title>Complete genome sequence of Corynebacterium casei LMG S-19264T (=DSM 44701T), isolated from a smear-ripened cheese.</title>
        <authorList>
            <consortium name="US DOE Joint Genome Institute (JGI-PGF)"/>
            <person name="Walter F."/>
            <person name="Albersmeier A."/>
            <person name="Kalinowski J."/>
            <person name="Ruckert C."/>
        </authorList>
    </citation>
    <scope>NUCLEOTIDE SEQUENCE</scope>
    <source>
        <strain evidence="2">NBRC 110071</strain>
    </source>
</reference>
<evidence type="ECO:0000259" key="1">
    <source>
        <dbReference type="Pfam" id="PF05118"/>
    </source>
</evidence>
<protein>
    <submittedName>
        <fullName evidence="2">Aspartyl/asparaginyl beta-hydroxylase</fullName>
    </submittedName>
</protein>
<dbReference type="EMBL" id="BSNM01000003">
    <property type="protein sequence ID" value="GLQ30245.1"/>
    <property type="molecule type" value="Genomic_DNA"/>
</dbReference>
<dbReference type="Pfam" id="PF05118">
    <property type="entry name" value="Asp_Arg_Hydrox"/>
    <property type="match status" value="1"/>
</dbReference>
<proteinExistence type="predicted"/>
<organism evidence="2 3">
    <name type="scientific">Litoribrevibacter albus</name>
    <dbReference type="NCBI Taxonomy" id="1473156"/>
    <lineage>
        <taxon>Bacteria</taxon>
        <taxon>Pseudomonadati</taxon>
        <taxon>Pseudomonadota</taxon>
        <taxon>Gammaproteobacteria</taxon>
        <taxon>Oceanospirillales</taxon>
        <taxon>Oceanospirillaceae</taxon>
        <taxon>Litoribrevibacter</taxon>
    </lineage>
</organism>
<evidence type="ECO:0000313" key="3">
    <source>
        <dbReference type="Proteomes" id="UP001161389"/>
    </source>
</evidence>
<name>A0AA37S8J3_9GAMM</name>
<gene>
    <name evidence="2" type="ORF">GCM10007876_07230</name>
</gene>
<evidence type="ECO:0000313" key="2">
    <source>
        <dbReference type="EMBL" id="GLQ30245.1"/>
    </source>
</evidence>